<keyword evidence="4" id="KW-0949">S-adenosyl-L-methionine</keyword>
<evidence type="ECO:0000256" key="1">
    <source>
        <dbReference type="ARBA" id="ARBA00008138"/>
    </source>
</evidence>
<reference evidence="5 6" key="1">
    <citation type="submission" date="2015-11" db="EMBL/GenBank/DDBJ databases">
        <title>Genomic analysis of 38 Legionella species identifies large and diverse effector repertoires.</title>
        <authorList>
            <person name="Burstein D."/>
            <person name="Amaro F."/>
            <person name="Zusman T."/>
            <person name="Lifshitz Z."/>
            <person name="Cohen O."/>
            <person name="Gilbert J.A."/>
            <person name="Pupko T."/>
            <person name="Shuman H.A."/>
            <person name="Segal G."/>
        </authorList>
    </citation>
    <scope>NUCLEOTIDE SEQUENCE [LARGE SCALE GENOMIC DNA]</scope>
    <source>
        <strain evidence="5 6">Mt.St.Helens-4</strain>
    </source>
</reference>
<evidence type="ECO:0000256" key="2">
    <source>
        <dbReference type="ARBA" id="ARBA00022603"/>
    </source>
</evidence>
<evidence type="ECO:0000313" key="5">
    <source>
        <dbReference type="EMBL" id="KTD55266.1"/>
    </source>
</evidence>
<dbReference type="PANTHER" id="PTHR43619">
    <property type="entry name" value="S-ADENOSYL-L-METHIONINE-DEPENDENT METHYLTRANSFERASE YKTD-RELATED"/>
    <property type="match status" value="1"/>
</dbReference>
<dbReference type="SUPFAM" id="SSF53335">
    <property type="entry name" value="S-adenosyl-L-methionine-dependent methyltransferases"/>
    <property type="match status" value="1"/>
</dbReference>
<protein>
    <recommendedName>
        <fullName evidence="4">S-adenosyl-L-methionine-dependent methyltransferase</fullName>
        <ecNumber evidence="4">2.1.1.-</ecNumber>
    </recommendedName>
</protein>
<dbReference type="eggNOG" id="COG3315">
    <property type="taxonomic scope" value="Bacteria"/>
</dbReference>
<dbReference type="GO" id="GO:0008168">
    <property type="term" value="F:methyltransferase activity"/>
    <property type="evidence" value="ECO:0007669"/>
    <property type="project" value="UniProtKB-UniRule"/>
</dbReference>
<proteinExistence type="inferred from homology"/>
<comment type="caution">
    <text evidence="5">The sequence shown here is derived from an EMBL/GenBank/DDBJ whole genome shotgun (WGS) entry which is preliminary data.</text>
</comment>
<name>A0A0W0YEQ9_9GAMM</name>
<evidence type="ECO:0000313" key="6">
    <source>
        <dbReference type="Proteomes" id="UP000054621"/>
    </source>
</evidence>
<dbReference type="Gene3D" id="3.40.50.150">
    <property type="entry name" value="Vaccinia Virus protein VP39"/>
    <property type="match status" value="1"/>
</dbReference>
<evidence type="ECO:0000256" key="4">
    <source>
        <dbReference type="RuleBase" id="RU362030"/>
    </source>
</evidence>
<accession>A0A0W0YEQ9</accession>
<comment type="function">
    <text evidence="4">Exhibits S-adenosyl-L-methionine-dependent methyltransferase activity.</text>
</comment>
<dbReference type="Pfam" id="PF04072">
    <property type="entry name" value="LCM"/>
    <property type="match status" value="1"/>
</dbReference>
<dbReference type="InterPro" id="IPR029063">
    <property type="entry name" value="SAM-dependent_MTases_sf"/>
</dbReference>
<gene>
    <name evidence="5" type="primary">rsmA</name>
    <name evidence="5" type="ORF">Lsai_2858</name>
</gene>
<keyword evidence="3 5" id="KW-0808">Transferase</keyword>
<dbReference type="GO" id="GO:0032259">
    <property type="term" value="P:methylation"/>
    <property type="evidence" value="ECO:0007669"/>
    <property type="project" value="UniProtKB-KW"/>
</dbReference>
<dbReference type="RefSeq" id="WP_027272572.1">
    <property type="nucleotide sequence ID" value="NZ_CAAAJE010000013.1"/>
</dbReference>
<dbReference type="PANTHER" id="PTHR43619:SF2">
    <property type="entry name" value="S-ADENOSYL-L-METHIONINE-DEPENDENT METHYLTRANSFERASES SUPERFAMILY PROTEIN"/>
    <property type="match status" value="1"/>
</dbReference>
<dbReference type="PATRIC" id="fig|28087.4.peg.3072"/>
<sequence length="296" mass="34045">MNKLKHSATAELILKTVLFGSEDKSSKHLVSSDARHLSREMAYHVIRYPEVFLFAIKNRFIRWSIRLFEKILNKGFILHVISRKNYIEKLALEALRKGYTQIVIIGAGYDTLGMRLARTHRDITCLEIDHPSTQILKENALKSHLSSNFTFISADLSETSLTEVLQHNANFDATKKTVVIIEGVLMYLTEHNVTSLLNELFHLFKTLDLIFTFMDKKPDGTIKFTSAHPAVICWLDRVQERFLWGIAKDEIFLKMNTIGFSNISVFDRTAFIAEFFKNIEPFPILAEGEMICHSCK</sequence>
<dbReference type="EC" id="2.1.1.-" evidence="4"/>
<comment type="similarity">
    <text evidence="1 4">Belongs to the UPF0677 family.</text>
</comment>
<evidence type="ECO:0000256" key="3">
    <source>
        <dbReference type="ARBA" id="ARBA00022679"/>
    </source>
</evidence>
<dbReference type="OrthoDB" id="9806164at2"/>
<dbReference type="AlphaFoldDB" id="A0A0W0YEQ9"/>
<dbReference type="InterPro" id="IPR007213">
    <property type="entry name" value="Ppm1/Ppm2/Tcmp"/>
</dbReference>
<dbReference type="Proteomes" id="UP000054621">
    <property type="component" value="Unassembled WGS sequence"/>
</dbReference>
<organism evidence="5 6">
    <name type="scientific">Legionella sainthelensi</name>
    <dbReference type="NCBI Taxonomy" id="28087"/>
    <lineage>
        <taxon>Bacteria</taxon>
        <taxon>Pseudomonadati</taxon>
        <taxon>Pseudomonadota</taxon>
        <taxon>Gammaproteobacteria</taxon>
        <taxon>Legionellales</taxon>
        <taxon>Legionellaceae</taxon>
        <taxon>Legionella</taxon>
    </lineage>
</organism>
<keyword evidence="2 4" id="KW-0489">Methyltransferase</keyword>
<dbReference type="EMBL" id="LNYV01000036">
    <property type="protein sequence ID" value="KTD55266.1"/>
    <property type="molecule type" value="Genomic_DNA"/>
</dbReference>
<dbReference type="InterPro" id="IPR011610">
    <property type="entry name" value="SAM_mthyl_Trfase_ML2640-like"/>
</dbReference>
<dbReference type="NCBIfam" id="TIGR00027">
    <property type="entry name" value="mthyl_TIGR00027"/>
    <property type="match status" value="1"/>
</dbReference>
<dbReference type="STRING" id="28087.Lsai_2858"/>